<evidence type="ECO:0000256" key="2">
    <source>
        <dbReference type="ARBA" id="ARBA00005722"/>
    </source>
</evidence>
<dbReference type="InterPro" id="IPR010583">
    <property type="entry name" value="MipA"/>
</dbReference>
<sequence length="263" mass="28470">MRSRTIYLAATSVCLITCTQLSAATDWQYSLQAGAANLPRYSGSNERMTAPLLGVNVVSPWGIFLDTNKGLGWGYEDDNLSFSAYVGASTARKDQKKSTSQGSDRLKGMGHIKSRPQLGVSASYSLGTAILGATLEHALEQDDKKDSGKAFTSLALSIGTNLYDGDYGTVDASLNSLFGDGNYMQTWYGVTEGQARHSRFRAYDAKGGMVSRGLNVNWTLPINEQTSFSTLLDVQYLSGDAGKSPIVERRMQTSVMGVLNYTF</sequence>
<keyword evidence="4" id="KW-0472">Membrane</keyword>
<name>A0A379ICT9_PSEFL</name>
<protein>
    <submittedName>
        <fullName evidence="7">MltA-interacting MipA family protein</fullName>
    </submittedName>
</protein>
<dbReference type="GO" id="GO:0009279">
    <property type="term" value="C:cell outer membrane"/>
    <property type="evidence" value="ECO:0007669"/>
    <property type="project" value="UniProtKB-SubCell"/>
</dbReference>
<proteinExistence type="inferred from homology"/>
<organism evidence="7 8">
    <name type="scientific">Pseudomonas fluorescens</name>
    <dbReference type="NCBI Taxonomy" id="294"/>
    <lineage>
        <taxon>Bacteria</taxon>
        <taxon>Pseudomonadati</taxon>
        <taxon>Pseudomonadota</taxon>
        <taxon>Gammaproteobacteria</taxon>
        <taxon>Pseudomonadales</taxon>
        <taxon>Pseudomonadaceae</taxon>
        <taxon>Pseudomonas</taxon>
    </lineage>
</organism>
<evidence type="ECO:0000256" key="6">
    <source>
        <dbReference type="SAM" id="SignalP"/>
    </source>
</evidence>
<dbReference type="Proteomes" id="UP000255125">
    <property type="component" value="Unassembled WGS sequence"/>
</dbReference>
<comment type="subcellular location">
    <subcellularLocation>
        <location evidence="1">Cell outer membrane</location>
    </subcellularLocation>
</comment>
<evidence type="ECO:0000313" key="8">
    <source>
        <dbReference type="Proteomes" id="UP000255125"/>
    </source>
</evidence>
<dbReference type="RefSeq" id="WP_038440738.1">
    <property type="nucleotide sequence ID" value="NZ_CP008896.1"/>
</dbReference>
<comment type="similarity">
    <text evidence="2">Belongs to the MipA/OmpV family.</text>
</comment>
<accession>A0A379ICT9</accession>
<evidence type="ECO:0000256" key="5">
    <source>
        <dbReference type="ARBA" id="ARBA00023237"/>
    </source>
</evidence>
<evidence type="ECO:0000313" key="7">
    <source>
        <dbReference type="EMBL" id="SUD30546.1"/>
    </source>
</evidence>
<dbReference type="OrthoDB" id="5951177at2"/>
<dbReference type="PANTHER" id="PTHR38776:SF1">
    <property type="entry name" value="MLTA-INTERACTING PROTEIN-RELATED"/>
    <property type="match status" value="1"/>
</dbReference>
<feature type="chain" id="PRO_5017069721" evidence="6">
    <location>
        <begin position="24"/>
        <end position="263"/>
    </location>
</feature>
<evidence type="ECO:0000256" key="4">
    <source>
        <dbReference type="ARBA" id="ARBA00023136"/>
    </source>
</evidence>
<dbReference type="PANTHER" id="PTHR38776">
    <property type="entry name" value="MLTA-INTERACTING PROTEIN-RELATED"/>
    <property type="match status" value="1"/>
</dbReference>
<dbReference type="EMBL" id="UGUS01000002">
    <property type="protein sequence ID" value="SUD30546.1"/>
    <property type="molecule type" value="Genomic_DNA"/>
</dbReference>
<dbReference type="AlphaFoldDB" id="A0A379ICT9"/>
<keyword evidence="5" id="KW-0998">Cell outer membrane</keyword>
<evidence type="ECO:0000256" key="1">
    <source>
        <dbReference type="ARBA" id="ARBA00004442"/>
    </source>
</evidence>
<dbReference type="KEGG" id="pfn:HZ99_01215"/>
<feature type="signal peptide" evidence="6">
    <location>
        <begin position="1"/>
        <end position="23"/>
    </location>
</feature>
<evidence type="ECO:0000256" key="3">
    <source>
        <dbReference type="ARBA" id="ARBA00022729"/>
    </source>
</evidence>
<gene>
    <name evidence="7" type="ORF">NCTC10392_02466</name>
</gene>
<keyword evidence="3 6" id="KW-0732">Signal</keyword>
<reference evidence="7 8" key="1">
    <citation type="submission" date="2018-06" db="EMBL/GenBank/DDBJ databases">
        <authorList>
            <consortium name="Pathogen Informatics"/>
            <person name="Doyle S."/>
        </authorList>
    </citation>
    <scope>NUCLEOTIDE SEQUENCE [LARGE SCALE GENOMIC DNA]</scope>
    <source>
        <strain evidence="7 8">NCTC10392</strain>
    </source>
</reference>
<dbReference type="Pfam" id="PF06629">
    <property type="entry name" value="MipA"/>
    <property type="match status" value="1"/>
</dbReference>